<feature type="domain" description="Outer membrane protein beta-barrel" evidence="2">
    <location>
        <begin position="28"/>
        <end position="191"/>
    </location>
</feature>
<dbReference type="OrthoDB" id="959017at2"/>
<keyword evidence="4" id="KW-1185">Reference proteome</keyword>
<keyword evidence="1" id="KW-0732">Signal</keyword>
<protein>
    <submittedName>
        <fullName evidence="3">PorT family protein</fullName>
    </submittedName>
</protein>
<comment type="caution">
    <text evidence="3">The sequence shown here is derived from an EMBL/GenBank/DDBJ whole genome shotgun (WGS) entry which is preliminary data.</text>
</comment>
<dbReference type="Pfam" id="PF13568">
    <property type="entry name" value="OMP_b-brl_2"/>
    <property type="match status" value="1"/>
</dbReference>
<sequence>MRNILAVLLCTVGLTLSAQYTNGAAEEFSYDFTYGFLIPSQTVDNLQQEWYSNCHSFAFLGEVPFSHSTGFGYGLGFSIYNLHNNLHYVDNDPAIGGNPDVLPVDSSYNANKQNISFIDLPLELRYRGKTNKKGKFFRVVVGAKVGYRLSGSAYHRDDDFAIRRYRIFTTTPWRVQAYTRIGYGKIALFAGYELLPTLNGQPKLLPSNLNYHMVNIGVSLLL</sequence>
<evidence type="ECO:0000259" key="2">
    <source>
        <dbReference type="Pfam" id="PF13568"/>
    </source>
</evidence>
<dbReference type="AlphaFoldDB" id="A0A6N6RCU0"/>
<dbReference type="InterPro" id="IPR025665">
    <property type="entry name" value="Beta-barrel_OMP_2"/>
</dbReference>
<evidence type="ECO:0000313" key="3">
    <source>
        <dbReference type="EMBL" id="KAB2805398.1"/>
    </source>
</evidence>
<name>A0A6N6RCU0_9FLAO</name>
<evidence type="ECO:0000256" key="1">
    <source>
        <dbReference type="SAM" id="SignalP"/>
    </source>
</evidence>
<feature type="chain" id="PRO_5026717239" evidence="1">
    <location>
        <begin position="21"/>
        <end position="222"/>
    </location>
</feature>
<dbReference type="EMBL" id="WBVO01000015">
    <property type="protein sequence ID" value="KAB2805398.1"/>
    <property type="molecule type" value="Genomic_DNA"/>
</dbReference>
<gene>
    <name evidence="3" type="ORF">F8C67_13770</name>
</gene>
<accession>A0A6N6RCU0</accession>
<dbReference type="Proteomes" id="UP000468650">
    <property type="component" value="Unassembled WGS sequence"/>
</dbReference>
<feature type="signal peptide" evidence="1">
    <location>
        <begin position="1"/>
        <end position="20"/>
    </location>
</feature>
<proteinExistence type="predicted"/>
<reference evidence="3 4" key="1">
    <citation type="submission" date="2019-09" db="EMBL/GenBank/DDBJ databases">
        <title>Genomes of family Cryomorphaceae.</title>
        <authorList>
            <person name="Bowman J.P."/>
        </authorList>
    </citation>
    <scope>NUCLEOTIDE SEQUENCE [LARGE SCALE GENOMIC DNA]</scope>
    <source>
        <strain evidence="3 4">LMG 25704</strain>
    </source>
</reference>
<evidence type="ECO:0000313" key="4">
    <source>
        <dbReference type="Proteomes" id="UP000468650"/>
    </source>
</evidence>
<organism evidence="3 4">
    <name type="scientific">Phaeocystidibacter luteus</name>
    <dbReference type="NCBI Taxonomy" id="911197"/>
    <lineage>
        <taxon>Bacteria</taxon>
        <taxon>Pseudomonadati</taxon>
        <taxon>Bacteroidota</taxon>
        <taxon>Flavobacteriia</taxon>
        <taxon>Flavobacteriales</taxon>
        <taxon>Phaeocystidibacteraceae</taxon>
        <taxon>Phaeocystidibacter</taxon>
    </lineage>
</organism>
<dbReference type="RefSeq" id="WP_151668448.1">
    <property type="nucleotide sequence ID" value="NZ_WBVO01000015.1"/>
</dbReference>